<dbReference type="InterPro" id="IPR003797">
    <property type="entry name" value="DegV"/>
</dbReference>
<keyword evidence="1" id="KW-0446">Lipid-binding</keyword>
<dbReference type="RefSeq" id="WP_113953965.1">
    <property type="nucleotide sequence ID" value="NZ_QNRT01000002.1"/>
</dbReference>
<dbReference type="OrthoDB" id="6190387at2"/>
<accession>A0A395JL71</accession>
<organism evidence="2 3">
    <name type="scientific">Arenicella xantha</name>
    <dbReference type="NCBI Taxonomy" id="644221"/>
    <lineage>
        <taxon>Bacteria</taxon>
        <taxon>Pseudomonadati</taxon>
        <taxon>Pseudomonadota</taxon>
        <taxon>Gammaproteobacteria</taxon>
        <taxon>Arenicellales</taxon>
        <taxon>Arenicellaceae</taxon>
        <taxon>Arenicella</taxon>
    </lineage>
</organism>
<dbReference type="GO" id="GO:0008289">
    <property type="term" value="F:lipid binding"/>
    <property type="evidence" value="ECO:0007669"/>
    <property type="project" value="UniProtKB-KW"/>
</dbReference>
<keyword evidence="3" id="KW-1185">Reference proteome</keyword>
<gene>
    <name evidence="2" type="ORF">DFR28_102594</name>
</gene>
<comment type="caution">
    <text evidence="2">The sequence shown here is derived from an EMBL/GenBank/DDBJ whole genome shotgun (WGS) entry which is preliminary data.</text>
</comment>
<sequence length="316" mass="34787">MKYTIIIDSIAGIPNHVLESRPFKVMPVTVELDGKIMPDTFDEKTLIDFYQGDSLNIKSQVSSSAPSEDDISNLIAREVAPYSDYAFCQTVSRQVSDTYDNFEQAASHITSRVRAIRDRMNIEHPFRMSCVNTGTTIAGQGLIAIYADMLLSKGADMAEYTKTMNKLVKLVHCYPVVADIYYSRERGLERGVKTVSLPAAVLGKTVGLNPIVQIKYDHIAKPVLTKRGLPNSIGHLFKHAAAMIEEGLYVPLINLSYAGDPRELETFEHYDLMMSTAKKHKITVLKGVMSLAASVVYGPGAFALGIAPKNQKALPA</sequence>
<dbReference type="Gene3D" id="3.40.50.10170">
    <property type="match status" value="1"/>
</dbReference>
<dbReference type="InterPro" id="IPR050270">
    <property type="entry name" value="DegV_domain_contain"/>
</dbReference>
<dbReference type="PANTHER" id="PTHR33434">
    <property type="entry name" value="DEGV DOMAIN-CONTAINING PROTEIN DR_1986-RELATED"/>
    <property type="match status" value="1"/>
</dbReference>
<evidence type="ECO:0000313" key="2">
    <source>
        <dbReference type="EMBL" id="RBP51175.1"/>
    </source>
</evidence>
<dbReference type="PANTHER" id="PTHR33434:SF2">
    <property type="entry name" value="FATTY ACID-BINDING PROTEIN TM_1468"/>
    <property type="match status" value="1"/>
</dbReference>
<dbReference type="InterPro" id="IPR043168">
    <property type="entry name" value="DegV_C"/>
</dbReference>
<dbReference type="Gene3D" id="3.30.1180.10">
    <property type="match status" value="1"/>
</dbReference>
<reference evidence="2 3" key="1">
    <citation type="submission" date="2018-06" db="EMBL/GenBank/DDBJ databases">
        <title>Genomic Encyclopedia of Type Strains, Phase IV (KMG-IV): sequencing the most valuable type-strain genomes for metagenomic binning, comparative biology and taxonomic classification.</title>
        <authorList>
            <person name="Goeker M."/>
        </authorList>
    </citation>
    <scope>NUCLEOTIDE SEQUENCE [LARGE SCALE GENOMIC DNA]</scope>
    <source>
        <strain evidence="2 3">DSM 24032</strain>
    </source>
</reference>
<dbReference type="SUPFAM" id="SSF82549">
    <property type="entry name" value="DAK1/DegV-like"/>
    <property type="match status" value="1"/>
</dbReference>
<dbReference type="Pfam" id="PF02645">
    <property type="entry name" value="DegV"/>
    <property type="match status" value="1"/>
</dbReference>
<dbReference type="EMBL" id="QNRT01000002">
    <property type="protein sequence ID" value="RBP51175.1"/>
    <property type="molecule type" value="Genomic_DNA"/>
</dbReference>
<proteinExistence type="predicted"/>
<dbReference type="AlphaFoldDB" id="A0A395JL71"/>
<protein>
    <submittedName>
        <fullName evidence="2">Fatty acid-binding protein DegV</fullName>
    </submittedName>
</protein>
<evidence type="ECO:0000256" key="1">
    <source>
        <dbReference type="ARBA" id="ARBA00023121"/>
    </source>
</evidence>
<dbReference type="InParanoid" id="A0A395JL71"/>
<dbReference type="PROSITE" id="PS51482">
    <property type="entry name" value="DEGV"/>
    <property type="match status" value="1"/>
</dbReference>
<evidence type="ECO:0000313" key="3">
    <source>
        <dbReference type="Proteomes" id="UP000253083"/>
    </source>
</evidence>
<dbReference type="Proteomes" id="UP000253083">
    <property type="component" value="Unassembled WGS sequence"/>
</dbReference>
<name>A0A395JL71_9GAMM</name>